<evidence type="ECO:0000256" key="3">
    <source>
        <dbReference type="ARBA" id="ARBA00022989"/>
    </source>
</evidence>
<keyword evidence="9" id="KW-1185">Reference proteome</keyword>
<evidence type="ECO:0000256" key="5">
    <source>
        <dbReference type="SAM" id="MobiDB-lite"/>
    </source>
</evidence>
<evidence type="ECO:0000256" key="2">
    <source>
        <dbReference type="ARBA" id="ARBA00022692"/>
    </source>
</evidence>
<dbReference type="InterPro" id="IPR007016">
    <property type="entry name" value="O-antigen_ligase-rel_domated"/>
</dbReference>
<feature type="transmembrane region" description="Helical" evidence="6">
    <location>
        <begin position="345"/>
        <end position="372"/>
    </location>
</feature>
<dbReference type="InterPro" id="IPR051533">
    <property type="entry name" value="WaaL-like"/>
</dbReference>
<comment type="subcellular location">
    <subcellularLocation>
        <location evidence="1">Membrane</location>
        <topology evidence="1">Multi-pass membrane protein</topology>
    </subcellularLocation>
</comment>
<dbReference type="GO" id="GO:0016874">
    <property type="term" value="F:ligase activity"/>
    <property type="evidence" value="ECO:0007669"/>
    <property type="project" value="UniProtKB-KW"/>
</dbReference>
<name>A0A1I2JBS2_9ACTN</name>
<evidence type="ECO:0000256" key="1">
    <source>
        <dbReference type="ARBA" id="ARBA00004141"/>
    </source>
</evidence>
<dbReference type="EMBL" id="FOND01000015">
    <property type="protein sequence ID" value="SFF51430.1"/>
    <property type="molecule type" value="Genomic_DNA"/>
</dbReference>
<keyword evidence="3 6" id="KW-1133">Transmembrane helix</keyword>
<evidence type="ECO:0000259" key="7">
    <source>
        <dbReference type="Pfam" id="PF04932"/>
    </source>
</evidence>
<dbReference type="GO" id="GO:0016020">
    <property type="term" value="C:membrane"/>
    <property type="evidence" value="ECO:0007669"/>
    <property type="project" value="UniProtKB-SubCell"/>
</dbReference>
<feature type="domain" description="O-antigen ligase-related" evidence="7">
    <location>
        <begin position="226"/>
        <end position="361"/>
    </location>
</feature>
<sequence>MFLVGLGQPGPAVAMTVLATAGMAIRLGHLQITAVAPVLALGLLAFKPLIDLFWGVSFGEVLGQTLNLQTVAALALIGLAVVALIQVPRPVNLPEAAAFALCGVAAVSCLVSSTTSAIAELLRLLAALAAVFVSRIVFTTPEHLRRLIRLFVASTAVPVVLALLQAAGFLSFQRQEWQAGAYVGRASGLYEHPINLVLFLVMAIPGALYLLAVERGTLRRVAYVAFLACGGAALLLTTHRAGLVAGALVLVGWFLLSRRPRLIAVALGGLALLVVVLWSQLAALFHAALASPTFLRGRGPIWTAFVDGWLDGGPAGWLLGSGFPYVTSDVPLLGSLVSEEPHNDFLRVLVTYGIAGLTCYLLLLGSITLSSWRLVRHGSGEAALIGRAVVLVVLAVVVLSLTAEPLRYPSGTWLLLALGTYVAGRGPTSGQDRSAVSSEARASAQELHSVR</sequence>
<organism evidence="8 9">
    <name type="scientific">Blastococcus tunisiensis</name>
    <dbReference type="NCBI Taxonomy" id="1798228"/>
    <lineage>
        <taxon>Bacteria</taxon>
        <taxon>Bacillati</taxon>
        <taxon>Actinomycetota</taxon>
        <taxon>Actinomycetes</taxon>
        <taxon>Geodermatophilales</taxon>
        <taxon>Geodermatophilaceae</taxon>
        <taxon>Blastococcus</taxon>
    </lineage>
</organism>
<gene>
    <name evidence="8" type="ORF">SAMN05216574_115120</name>
</gene>
<dbReference type="PANTHER" id="PTHR37422:SF13">
    <property type="entry name" value="LIPOPOLYSACCHARIDE BIOSYNTHESIS PROTEIN PA4999-RELATED"/>
    <property type="match status" value="1"/>
</dbReference>
<dbReference type="AlphaFoldDB" id="A0A1I2JBS2"/>
<keyword evidence="8" id="KW-0436">Ligase</keyword>
<reference evidence="9" key="1">
    <citation type="submission" date="2016-10" db="EMBL/GenBank/DDBJ databases">
        <authorList>
            <person name="Varghese N."/>
            <person name="Submissions S."/>
        </authorList>
    </citation>
    <scope>NUCLEOTIDE SEQUENCE [LARGE SCALE GENOMIC DNA]</scope>
    <source>
        <strain evidence="9">DSM 46838</strain>
    </source>
</reference>
<dbReference type="Proteomes" id="UP000198589">
    <property type="component" value="Unassembled WGS sequence"/>
</dbReference>
<feature type="transmembrane region" description="Helical" evidence="6">
    <location>
        <begin position="223"/>
        <end position="256"/>
    </location>
</feature>
<accession>A0A1I2JBS2</accession>
<evidence type="ECO:0000256" key="6">
    <source>
        <dbReference type="SAM" id="Phobius"/>
    </source>
</evidence>
<dbReference type="STRING" id="1798228.SAMN05216574_115120"/>
<feature type="transmembrane region" description="Helical" evidence="6">
    <location>
        <begin position="192"/>
        <end position="211"/>
    </location>
</feature>
<dbReference type="PANTHER" id="PTHR37422">
    <property type="entry name" value="TEICHURONIC ACID BIOSYNTHESIS PROTEIN TUAE"/>
    <property type="match status" value="1"/>
</dbReference>
<protein>
    <submittedName>
        <fullName evidence="8">O-antigen ligase</fullName>
    </submittedName>
</protein>
<feature type="region of interest" description="Disordered" evidence="5">
    <location>
        <begin position="427"/>
        <end position="451"/>
    </location>
</feature>
<proteinExistence type="predicted"/>
<feature type="transmembrane region" description="Helical" evidence="6">
    <location>
        <begin position="150"/>
        <end position="172"/>
    </location>
</feature>
<keyword evidence="4 6" id="KW-0472">Membrane</keyword>
<feature type="transmembrane region" description="Helical" evidence="6">
    <location>
        <begin position="6"/>
        <end position="25"/>
    </location>
</feature>
<feature type="transmembrane region" description="Helical" evidence="6">
    <location>
        <begin position="97"/>
        <end position="115"/>
    </location>
</feature>
<evidence type="ECO:0000313" key="9">
    <source>
        <dbReference type="Proteomes" id="UP000198589"/>
    </source>
</evidence>
<feature type="compositionally biased region" description="Low complexity" evidence="5">
    <location>
        <begin position="433"/>
        <end position="444"/>
    </location>
</feature>
<feature type="transmembrane region" description="Helical" evidence="6">
    <location>
        <begin position="66"/>
        <end position="85"/>
    </location>
</feature>
<evidence type="ECO:0000313" key="8">
    <source>
        <dbReference type="EMBL" id="SFF51430.1"/>
    </source>
</evidence>
<feature type="transmembrane region" description="Helical" evidence="6">
    <location>
        <begin position="32"/>
        <end position="54"/>
    </location>
</feature>
<feature type="transmembrane region" description="Helical" evidence="6">
    <location>
        <begin position="121"/>
        <end position="138"/>
    </location>
</feature>
<keyword evidence="2 6" id="KW-0812">Transmembrane</keyword>
<dbReference type="Pfam" id="PF04932">
    <property type="entry name" value="Wzy_C"/>
    <property type="match status" value="1"/>
</dbReference>
<evidence type="ECO:0000256" key="4">
    <source>
        <dbReference type="ARBA" id="ARBA00023136"/>
    </source>
</evidence>
<feature type="transmembrane region" description="Helical" evidence="6">
    <location>
        <begin position="384"/>
        <end position="402"/>
    </location>
</feature>
<feature type="transmembrane region" description="Helical" evidence="6">
    <location>
        <begin position="262"/>
        <end position="289"/>
    </location>
</feature>